<dbReference type="InterPro" id="IPR000089">
    <property type="entry name" value="Biotin_lipoyl"/>
</dbReference>
<evidence type="ECO:0000256" key="3">
    <source>
        <dbReference type="ARBA" id="ARBA00022946"/>
    </source>
</evidence>
<feature type="domain" description="Peripheral subunit-binding (PSBD)" evidence="6">
    <location>
        <begin position="162"/>
        <end position="199"/>
    </location>
</feature>
<evidence type="ECO:0000256" key="1">
    <source>
        <dbReference type="ARBA" id="ARBA00007317"/>
    </source>
</evidence>
<gene>
    <name evidence="7" type="ORF">SK128_002032</name>
</gene>
<keyword evidence="8" id="KW-1185">Reference proteome</keyword>
<organism evidence="7 8">
    <name type="scientific">Halocaridina rubra</name>
    <name type="common">Hawaiian red shrimp</name>
    <dbReference type="NCBI Taxonomy" id="373956"/>
    <lineage>
        <taxon>Eukaryota</taxon>
        <taxon>Metazoa</taxon>
        <taxon>Ecdysozoa</taxon>
        <taxon>Arthropoda</taxon>
        <taxon>Crustacea</taxon>
        <taxon>Multicrustacea</taxon>
        <taxon>Malacostraca</taxon>
        <taxon>Eumalacostraca</taxon>
        <taxon>Eucarida</taxon>
        <taxon>Decapoda</taxon>
        <taxon>Pleocyemata</taxon>
        <taxon>Caridea</taxon>
        <taxon>Atyoidea</taxon>
        <taxon>Atyidae</taxon>
        <taxon>Halocaridina</taxon>
    </lineage>
</organism>
<dbReference type="Pfam" id="PF00364">
    <property type="entry name" value="Biotin_lipoyl"/>
    <property type="match status" value="1"/>
</dbReference>
<dbReference type="GO" id="GO:0045254">
    <property type="term" value="C:pyruvate dehydrogenase complex"/>
    <property type="evidence" value="ECO:0007669"/>
    <property type="project" value="InterPro"/>
</dbReference>
<evidence type="ECO:0000256" key="4">
    <source>
        <dbReference type="RuleBase" id="RU003423"/>
    </source>
</evidence>
<accession>A0AAN8XKH0</accession>
<dbReference type="SUPFAM" id="SSF51230">
    <property type="entry name" value="Single hybrid motif"/>
    <property type="match status" value="1"/>
</dbReference>
<dbReference type="InterPro" id="IPR011053">
    <property type="entry name" value="Single_hybrid_motif"/>
</dbReference>
<dbReference type="GO" id="GO:0016746">
    <property type="term" value="F:acyltransferase activity"/>
    <property type="evidence" value="ECO:0007669"/>
    <property type="project" value="UniProtKB-KW"/>
</dbReference>
<dbReference type="PROSITE" id="PS51826">
    <property type="entry name" value="PSBD"/>
    <property type="match status" value="1"/>
</dbReference>
<dbReference type="InterPro" id="IPR003016">
    <property type="entry name" value="2-oxoA_DH_lipoyl-BS"/>
</dbReference>
<dbReference type="AlphaFoldDB" id="A0AAN8XKH0"/>
<dbReference type="InterPro" id="IPR004167">
    <property type="entry name" value="PSBD"/>
</dbReference>
<dbReference type="PROSITE" id="PS50968">
    <property type="entry name" value="BIOTINYL_LIPOYL"/>
    <property type="match status" value="1"/>
</dbReference>
<feature type="domain" description="Lipoyl-binding" evidence="5">
    <location>
        <begin position="38"/>
        <end position="114"/>
    </location>
</feature>
<dbReference type="SUPFAM" id="SSF47005">
    <property type="entry name" value="Peripheral subunit-binding domain of 2-oxo acid dehydrogenase complex"/>
    <property type="match status" value="1"/>
</dbReference>
<proteinExistence type="inferred from homology"/>
<keyword evidence="4" id="KW-0808">Transferase</keyword>
<dbReference type="CDD" id="cd06849">
    <property type="entry name" value="lipoyl_domain"/>
    <property type="match status" value="1"/>
</dbReference>
<dbReference type="Proteomes" id="UP001381693">
    <property type="component" value="Unassembled WGS sequence"/>
</dbReference>
<keyword evidence="4" id="KW-0012">Acyltransferase</keyword>
<dbReference type="PANTHER" id="PTHR23151">
    <property type="entry name" value="DIHYDROLIPOAMIDE ACETYL/SUCCINYL-TRANSFERASE-RELATED"/>
    <property type="match status" value="1"/>
</dbReference>
<evidence type="ECO:0000313" key="8">
    <source>
        <dbReference type="Proteomes" id="UP001381693"/>
    </source>
</evidence>
<dbReference type="FunFam" id="2.40.50.100:FF:000010">
    <property type="entry name" value="Acetyltransferase component of pyruvate dehydrogenase complex"/>
    <property type="match status" value="1"/>
</dbReference>
<dbReference type="InterPro" id="IPR023213">
    <property type="entry name" value="CAT-like_dom_sf"/>
</dbReference>
<evidence type="ECO:0000259" key="6">
    <source>
        <dbReference type="PROSITE" id="PS51826"/>
    </source>
</evidence>
<dbReference type="GO" id="GO:0005739">
    <property type="term" value="C:mitochondrion"/>
    <property type="evidence" value="ECO:0007669"/>
    <property type="project" value="TreeGrafter"/>
</dbReference>
<dbReference type="SUPFAM" id="SSF52777">
    <property type="entry name" value="CoA-dependent acyltransferases"/>
    <property type="match status" value="1"/>
</dbReference>
<name>A0AAN8XKH0_HALRR</name>
<dbReference type="PROSITE" id="PS00189">
    <property type="entry name" value="LIPOYL"/>
    <property type="match status" value="1"/>
</dbReference>
<dbReference type="Gene3D" id="2.40.50.100">
    <property type="match status" value="1"/>
</dbReference>
<dbReference type="InterPro" id="IPR045257">
    <property type="entry name" value="E2/Pdx1"/>
</dbReference>
<comment type="similarity">
    <text evidence="1 4">Belongs to the 2-oxoacid dehydrogenase family.</text>
</comment>
<comment type="caution">
    <text evidence="7">The sequence shown here is derived from an EMBL/GenBank/DDBJ whole genome shotgun (WGS) entry which is preliminary data.</text>
</comment>
<keyword evidence="3" id="KW-0809">Transit peptide</keyword>
<dbReference type="Pfam" id="PF00198">
    <property type="entry name" value="2-oxoacid_dh"/>
    <property type="match status" value="1"/>
</dbReference>
<dbReference type="Gene3D" id="4.10.320.10">
    <property type="entry name" value="E3-binding domain"/>
    <property type="match status" value="1"/>
</dbReference>
<evidence type="ECO:0000313" key="7">
    <source>
        <dbReference type="EMBL" id="KAK7081044.1"/>
    </source>
</evidence>
<evidence type="ECO:0000259" key="5">
    <source>
        <dbReference type="PROSITE" id="PS50968"/>
    </source>
</evidence>
<dbReference type="InterPro" id="IPR001078">
    <property type="entry name" value="2-oxoacid_DH_actylTfrase"/>
</dbReference>
<dbReference type="EC" id="2.3.1.-" evidence="4"/>
<sequence>MASILTHHLHKLRCLKSLRIAHASSALFHGSAYRNAEGLPVKMPSLSPTMMEGTIVKWLKKEGDVVNPGDVLCEIQTDKAVVAMDTEEEGILAKILVPEDTKDIKIGTLIALLAPEGEDWQSVTIPAAEGTVETPSTAATAASSFVSAATSSPAASHGAHGNFGPSVRLLLEQYGLMADEVPHGGPHGILVKGDVLKLIKDRNLMPKPLASVPPPEVSKPSVVVSTTPATSLPIAAPKAVPGVSEDGYQDLEITNIRRVIAKRLTQSKSGIAHSYGTLECRSDKILELRKQYKQEGINVSLNDIIIKAVAVALNLCPEMNCVWQGDKVEVGYRPSSWSVDPLFVIYCTLDLIHGDKEIMFFDNGESYFF</sequence>
<dbReference type="GO" id="GO:0006086">
    <property type="term" value="P:pyruvate decarboxylation to acetyl-CoA"/>
    <property type="evidence" value="ECO:0007669"/>
    <property type="project" value="InterPro"/>
</dbReference>
<evidence type="ECO:0000256" key="2">
    <source>
        <dbReference type="ARBA" id="ARBA00022823"/>
    </source>
</evidence>
<dbReference type="PANTHER" id="PTHR23151:SF90">
    <property type="entry name" value="DIHYDROLIPOYLLYSINE-RESIDUE ACETYLTRANSFERASE COMPONENT OF PYRUVATE DEHYDROGENASE COMPLEX, MITOCHONDRIAL-RELATED"/>
    <property type="match status" value="1"/>
</dbReference>
<dbReference type="EMBL" id="JAXCGZ010005717">
    <property type="protein sequence ID" value="KAK7081044.1"/>
    <property type="molecule type" value="Genomic_DNA"/>
</dbReference>
<reference evidence="7 8" key="1">
    <citation type="submission" date="2023-11" db="EMBL/GenBank/DDBJ databases">
        <title>Halocaridina rubra genome assembly.</title>
        <authorList>
            <person name="Smith C."/>
        </authorList>
    </citation>
    <scope>NUCLEOTIDE SEQUENCE [LARGE SCALE GENOMIC DNA]</scope>
    <source>
        <strain evidence="7">EP-1</strain>
        <tissue evidence="7">Whole</tissue>
    </source>
</reference>
<protein>
    <recommendedName>
        <fullName evidence="4">Dihydrolipoamide acetyltransferase component of pyruvate dehydrogenase complex</fullName>
        <ecNumber evidence="4">2.3.1.-</ecNumber>
    </recommendedName>
</protein>
<keyword evidence="2 4" id="KW-0450">Lipoyl</keyword>
<dbReference type="Gene3D" id="3.30.559.10">
    <property type="entry name" value="Chloramphenicol acetyltransferase-like domain"/>
    <property type="match status" value="1"/>
</dbReference>
<comment type="cofactor">
    <cofactor evidence="4">
        <name>(R)-lipoate</name>
        <dbReference type="ChEBI" id="CHEBI:83088"/>
    </cofactor>
</comment>
<dbReference type="InterPro" id="IPR036625">
    <property type="entry name" value="E3-bd_dom_sf"/>
</dbReference>